<dbReference type="Pfam" id="PF00069">
    <property type="entry name" value="Pkinase"/>
    <property type="match status" value="1"/>
</dbReference>
<dbReference type="EMBL" id="NBII01000010">
    <property type="protein sequence ID" value="PAV15458.1"/>
    <property type="molecule type" value="Genomic_DNA"/>
</dbReference>
<dbReference type="PROSITE" id="PS50011">
    <property type="entry name" value="PROTEIN_KINASE_DOM"/>
    <property type="match status" value="1"/>
</dbReference>
<sequence>MGSKNQKHETPLWEALEPLPGLDPSIFAQTEDTAEGARILDIIASRRVLERVIHLDLTEFAQYNDSQPYTCGGIYDIFRGKIKKTNISESIIVHSRQPEINIAIKRTQAPQINRNKNFAIALARELNLLSGLKHPNILSLLGFISKNIYFSFVSEWMDQGTAIQYVKTISPDINVIAQLSIGIARGLGYLHQNHVRLSNLTAANILISPSNEPLICDFGISRRVNAAAYGERFDPDSIDSFGSTRWMAPELFGFNGGMAHSKASDVWSYGMTILELLTRKEPYDNIRFEPVVIFAIMNGRIPSLADSQFYSGDMQVQKRLYDLCKQCWVSDPKKRATIKAILEYMSPTDFSDNGIDNGIDRESDETPSLSVKIDWCITEIKRADPQPGIKKRHRGVNRLLKNERFIQLDFTLPSFKPLAAAGNWQLDAGKILDLDYLQGPATEPPLKEMRISRLTFPVATGHWFFDINPGRIISVFDVLSATYRFMHTPISSQRWDIMRSWGGCPKYVTEAFSRRVRANNIDHESLHGACRVDTLHETPLFKGIHYEHDKERDDGNHIPVFTLR</sequence>
<dbReference type="PANTHER" id="PTHR23257">
    <property type="entry name" value="SERINE-THREONINE PROTEIN KINASE"/>
    <property type="match status" value="1"/>
</dbReference>
<organism evidence="2 3">
    <name type="scientific">Pyrrhoderma noxium</name>
    <dbReference type="NCBI Taxonomy" id="2282107"/>
    <lineage>
        <taxon>Eukaryota</taxon>
        <taxon>Fungi</taxon>
        <taxon>Dikarya</taxon>
        <taxon>Basidiomycota</taxon>
        <taxon>Agaricomycotina</taxon>
        <taxon>Agaricomycetes</taxon>
        <taxon>Hymenochaetales</taxon>
        <taxon>Hymenochaetaceae</taxon>
        <taxon>Pyrrhoderma</taxon>
    </lineage>
</organism>
<dbReference type="STRING" id="2282107.A0A286U7A5"/>
<dbReference type="GO" id="GO:0005737">
    <property type="term" value="C:cytoplasm"/>
    <property type="evidence" value="ECO:0007669"/>
    <property type="project" value="TreeGrafter"/>
</dbReference>
<protein>
    <submittedName>
        <fullName evidence="2">Kinase</fullName>
    </submittedName>
</protein>
<dbReference type="SUPFAM" id="SSF56112">
    <property type="entry name" value="Protein kinase-like (PK-like)"/>
    <property type="match status" value="1"/>
</dbReference>
<evidence type="ECO:0000259" key="1">
    <source>
        <dbReference type="PROSITE" id="PS50011"/>
    </source>
</evidence>
<dbReference type="GO" id="GO:0007165">
    <property type="term" value="P:signal transduction"/>
    <property type="evidence" value="ECO:0007669"/>
    <property type="project" value="TreeGrafter"/>
</dbReference>
<accession>A0A286U7A5</accession>
<dbReference type="AlphaFoldDB" id="A0A286U7A5"/>
<comment type="caution">
    <text evidence="2">The sequence shown here is derived from an EMBL/GenBank/DDBJ whole genome shotgun (WGS) entry which is preliminary data.</text>
</comment>
<feature type="domain" description="Protein kinase" evidence="1">
    <location>
        <begin position="63"/>
        <end position="351"/>
    </location>
</feature>
<dbReference type="InterPro" id="IPR050167">
    <property type="entry name" value="Ser_Thr_protein_kinase"/>
</dbReference>
<reference evidence="2 3" key="1">
    <citation type="journal article" date="2017" name="Mol. Ecol.">
        <title>Comparative and population genomic landscape of Phellinus noxius: A hypervariable fungus causing root rot in trees.</title>
        <authorList>
            <person name="Chung C.L."/>
            <person name="Lee T.J."/>
            <person name="Akiba M."/>
            <person name="Lee H.H."/>
            <person name="Kuo T.H."/>
            <person name="Liu D."/>
            <person name="Ke H.M."/>
            <person name="Yokoi T."/>
            <person name="Roa M.B."/>
            <person name="Lu M.J."/>
            <person name="Chang Y.Y."/>
            <person name="Ann P.J."/>
            <person name="Tsai J.N."/>
            <person name="Chen C.Y."/>
            <person name="Tzean S.S."/>
            <person name="Ota Y."/>
            <person name="Hattori T."/>
            <person name="Sahashi N."/>
            <person name="Liou R.F."/>
            <person name="Kikuchi T."/>
            <person name="Tsai I.J."/>
        </authorList>
    </citation>
    <scope>NUCLEOTIDE SEQUENCE [LARGE SCALE GENOMIC DNA]</scope>
    <source>
        <strain evidence="2 3">FFPRI411160</strain>
    </source>
</reference>
<dbReference type="GO" id="GO:0005524">
    <property type="term" value="F:ATP binding"/>
    <property type="evidence" value="ECO:0007669"/>
    <property type="project" value="InterPro"/>
</dbReference>
<dbReference type="InterPro" id="IPR000719">
    <property type="entry name" value="Prot_kinase_dom"/>
</dbReference>
<evidence type="ECO:0000313" key="3">
    <source>
        <dbReference type="Proteomes" id="UP000217199"/>
    </source>
</evidence>
<dbReference type="GO" id="GO:0004672">
    <property type="term" value="F:protein kinase activity"/>
    <property type="evidence" value="ECO:0007669"/>
    <property type="project" value="InterPro"/>
</dbReference>
<keyword evidence="3" id="KW-1185">Reference proteome</keyword>
<evidence type="ECO:0000313" key="2">
    <source>
        <dbReference type="EMBL" id="PAV15458.1"/>
    </source>
</evidence>
<dbReference type="Gene3D" id="1.10.510.10">
    <property type="entry name" value="Transferase(Phosphotransferase) domain 1"/>
    <property type="match status" value="1"/>
</dbReference>
<dbReference type="OrthoDB" id="26722at2759"/>
<proteinExistence type="predicted"/>
<dbReference type="Pfam" id="PF20415">
    <property type="entry name" value="DUF6699"/>
    <property type="match status" value="1"/>
</dbReference>
<keyword evidence="2" id="KW-0808">Transferase</keyword>
<name>A0A286U7A5_9AGAM</name>
<dbReference type="Proteomes" id="UP000217199">
    <property type="component" value="Unassembled WGS sequence"/>
</dbReference>
<dbReference type="InterPro" id="IPR011009">
    <property type="entry name" value="Kinase-like_dom_sf"/>
</dbReference>
<dbReference type="InParanoid" id="A0A286U7A5"/>
<dbReference type="InterPro" id="IPR046522">
    <property type="entry name" value="DUF6699"/>
</dbReference>
<keyword evidence="2" id="KW-0418">Kinase</keyword>
<gene>
    <name evidence="2" type="ORF">PNOK_0922200</name>
</gene>